<keyword evidence="1" id="KW-1133">Transmembrane helix</keyword>
<sequence>MMRFIVRILANALAIYLAAYFVVGFDFPHQLQDWKLLLLAGLILAIFNAILKPILKLISTPFIIITLGLFTIVINIGLLWLLSQFLPELAIVGFWAYFWGTVIISLVNWIVEPFIKKKKSE</sequence>
<dbReference type="Proteomes" id="UP000177126">
    <property type="component" value="Unassembled WGS sequence"/>
</dbReference>
<feature type="transmembrane region" description="Helical" evidence="1">
    <location>
        <begin position="89"/>
        <end position="111"/>
    </location>
</feature>
<reference evidence="2 3" key="1">
    <citation type="journal article" date="2016" name="Nat. Commun.">
        <title>Thousands of microbial genomes shed light on interconnected biogeochemical processes in an aquifer system.</title>
        <authorList>
            <person name="Anantharaman K."/>
            <person name="Brown C.T."/>
            <person name="Hug L.A."/>
            <person name="Sharon I."/>
            <person name="Castelle C.J."/>
            <person name="Probst A.J."/>
            <person name="Thomas B.C."/>
            <person name="Singh A."/>
            <person name="Wilkins M.J."/>
            <person name="Karaoz U."/>
            <person name="Brodie E.L."/>
            <person name="Williams K.H."/>
            <person name="Hubbard S.S."/>
            <person name="Banfield J.F."/>
        </authorList>
    </citation>
    <scope>NUCLEOTIDE SEQUENCE [LARGE SCALE GENOMIC DNA]</scope>
</reference>
<feature type="transmembrane region" description="Helical" evidence="1">
    <location>
        <begin position="34"/>
        <end position="51"/>
    </location>
</feature>
<keyword evidence="1" id="KW-0812">Transmembrane</keyword>
<dbReference type="Pfam" id="PF04020">
    <property type="entry name" value="Phage_holin_4_2"/>
    <property type="match status" value="1"/>
</dbReference>
<gene>
    <name evidence="2" type="ORF">A3B04_01550</name>
</gene>
<evidence type="ECO:0000256" key="1">
    <source>
        <dbReference type="SAM" id="Phobius"/>
    </source>
</evidence>
<feature type="transmembrane region" description="Helical" evidence="1">
    <location>
        <begin position="63"/>
        <end position="83"/>
    </location>
</feature>
<dbReference type="PANTHER" id="PTHR37309:SF1">
    <property type="entry name" value="SLR0284 PROTEIN"/>
    <property type="match status" value="1"/>
</dbReference>
<organism evidence="2 3">
    <name type="scientific">Candidatus Portnoybacteria bacterium RIFCSPLOWO2_02_FULL_39_11</name>
    <dbReference type="NCBI Taxonomy" id="1802001"/>
    <lineage>
        <taxon>Bacteria</taxon>
        <taxon>Candidatus Portnoyibacteriota</taxon>
    </lineage>
</organism>
<proteinExistence type="predicted"/>
<dbReference type="EMBL" id="MHNF01000031">
    <property type="protein sequence ID" value="OGZ40474.1"/>
    <property type="molecule type" value="Genomic_DNA"/>
</dbReference>
<keyword evidence="1" id="KW-0472">Membrane</keyword>
<evidence type="ECO:0000313" key="3">
    <source>
        <dbReference type="Proteomes" id="UP000177126"/>
    </source>
</evidence>
<dbReference type="InterPro" id="IPR007165">
    <property type="entry name" value="Phage_holin_4_2"/>
</dbReference>
<name>A0A1G2FQV8_9BACT</name>
<comment type="caution">
    <text evidence="2">The sequence shown here is derived from an EMBL/GenBank/DDBJ whole genome shotgun (WGS) entry which is preliminary data.</text>
</comment>
<dbReference type="AlphaFoldDB" id="A0A1G2FQV8"/>
<accession>A0A1G2FQV8</accession>
<evidence type="ECO:0008006" key="4">
    <source>
        <dbReference type="Google" id="ProtNLM"/>
    </source>
</evidence>
<protein>
    <recommendedName>
        <fullName evidence="4">Phage holin family protein</fullName>
    </recommendedName>
</protein>
<evidence type="ECO:0000313" key="2">
    <source>
        <dbReference type="EMBL" id="OGZ40474.1"/>
    </source>
</evidence>
<dbReference type="PANTHER" id="PTHR37309">
    <property type="entry name" value="SLR0284 PROTEIN"/>
    <property type="match status" value="1"/>
</dbReference>